<dbReference type="InterPro" id="IPR008160">
    <property type="entry name" value="Collagen"/>
</dbReference>
<organism evidence="3 4">
    <name type="scientific">Thomasclavelia ramosa</name>
    <dbReference type="NCBI Taxonomy" id="1547"/>
    <lineage>
        <taxon>Bacteria</taxon>
        <taxon>Bacillati</taxon>
        <taxon>Bacillota</taxon>
        <taxon>Erysipelotrichia</taxon>
        <taxon>Erysipelotrichales</taxon>
        <taxon>Coprobacillaceae</taxon>
        <taxon>Thomasclavelia</taxon>
    </lineage>
</organism>
<evidence type="ECO:0000256" key="2">
    <source>
        <dbReference type="SAM" id="MobiDB-lite"/>
    </source>
</evidence>
<dbReference type="Pfam" id="PF01391">
    <property type="entry name" value="Collagen"/>
    <property type="match status" value="2"/>
</dbReference>
<dbReference type="PANTHER" id="PTHR37456">
    <property type="entry name" value="SI:CH211-266K2.1"/>
    <property type="match status" value="1"/>
</dbReference>
<dbReference type="EMBL" id="JAQLKE010000004">
    <property type="protein sequence ID" value="MDB7082931.1"/>
    <property type="molecule type" value="Genomic_DNA"/>
</dbReference>
<dbReference type="Proteomes" id="UP001211987">
    <property type="component" value="Unassembled WGS sequence"/>
</dbReference>
<dbReference type="InterPro" id="IPR021210">
    <property type="entry name" value="Exosporium_BclB"/>
</dbReference>
<comment type="caution">
    <text evidence="3">The sequence shown here is derived from an EMBL/GenBank/DDBJ whole genome shotgun (WGS) entry which is preliminary data.</text>
</comment>
<gene>
    <name evidence="3" type="ORF">PM738_03885</name>
</gene>
<evidence type="ECO:0000256" key="1">
    <source>
        <dbReference type="ARBA" id="ARBA00022737"/>
    </source>
</evidence>
<protein>
    <submittedName>
        <fullName evidence="3">Uncharacterized protein</fullName>
    </submittedName>
</protein>
<reference evidence="3" key="1">
    <citation type="submission" date="2023-01" db="EMBL/GenBank/DDBJ databases">
        <title>Human gut microbiome strain richness.</title>
        <authorList>
            <person name="Chen-Liaw A."/>
        </authorList>
    </citation>
    <scope>NUCLEOTIDE SEQUENCE</scope>
    <source>
        <strain evidence="3">1001217st2_G6_1001217B_191108</strain>
    </source>
</reference>
<evidence type="ECO:0000313" key="4">
    <source>
        <dbReference type="Proteomes" id="UP001211987"/>
    </source>
</evidence>
<dbReference type="AlphaFoldDB" id="A0AB35IF18"/>
<proteinExistence type="predicted"/>
<dbReference type="InterPro" id="IPR050938">
    <property type="entry name" value="Collagen_Structural_Proteins"/>
</dbReference>
<name>A0AB35IF18_9FIRM</name>
<dbReference type="PANTHER" id="PTHR37456:SF3">
    <property type="entry name" value="COLLAGEN ALPHA-1(XXV) CHAIN"/>
    <property type="match status" value="1"/>
</dbReference>
<accession>A0AB35IF18</accession>
<evidence type="ECO:0000313" key="3">
    <source>
        <dbReference type="EMBL" id="MDB7082931.1"/>
    </source>
</evidence>
<dbReference type="NCBIfam" id="TIGR03721">
    <property type="entry name" value="exospore_TM"/>
    <property type="match status" value="1"/>
</dbReference>
<dbReference type="RefSeq" id="WP_272018700.1">
    <property type="nucleotide sequence ID" value="NZ_JAQLKE010000004.1"/>
</dbReference>
<sequence length="332" mass="31274">MKDCNYNGCIWCPCCRCRPPIIIRCPTGPTGATGATGPTGVTGATGPTGVTGVIGPTGATGATGPTGPTGATGEDGATGPTGPTGATGATGPTGPTGATGEDGATGPTGPTGSTGATGSTGPTGTNGANGDRGPTGPTGITGATGATGSTGPTGSTGAAGASAIIPFASGLPVSLTTIAGGLVGTPAFIGFGSSAPGISIIGNTIDLTNPSGTLTNFAFTMPRDGVITSIDVFFSTTAALSLVGSTITIEAKLYESIAPNNTMTVVPGTTVTLTPSLTGVISIGTISKGILTGLNINVPAGTRLMLVLTARASGLSLVNTVAGYVSAGVAID</sequence>
<feature type="region of interest" description="Disordered" evidence="2">
    <location>
        <begin position="54"/>
        <end position="156"/>
    </location>
</feature>
<keyword evidence="1" id="KW-0677">Repeat</keyword>